<evidence type="ECO:0000313" key="1">
    <source>
        <dbReference type="EMBL" id="KAI8431338.1"/>
    </source>
</evidence>
<dbReference type="EMBL" id="CM046130">
    <property type="protein sequence ID" value="KAI8431338.1"/>
    <property type="molecule type" value="Genomic_DNA"/>
</dbReference>
<reference evidence="1 2" key="1">
    <citation type="journal article" date="2022" name="Genome Biol. Evol.">
        <title>The Spruce Budworm Genome: Reconstructing the Evolutionary History of Antifreeze Proteins.</title>
        <authorList>
            <person name="Beliveau C."/>
            <person name="Gagne P."/>
            <person name="Picq S."/>
            <person name="Vernygora O."/>
            <person name="Keeling C.I."/>
            <person name="Pinkney K."/>
            <person name="Doucet D."/>
            <person name="Wen F."/>
            <person name="Johnston J.S."/>
            <person name="Maaroufi H."/>
            <person name="Boyle B."/>
            <person name="Laroche J."/>
            <person name="Dewar K."/>
            <person name="Juretic N."/>
            <person name="Blackburn G."/>
            <person name="Nisole A."/>
            <person name="Brunet B."/>
            <person name="Brandao M."/>
            <person name="Lumley L."/>
            <person name="Duan J."/>
            <person name="Quan G."/>
            <person name="Lucarotti C.J."/>
            <person name="Roe A.D."/>
            <person name="Sperling F.A.H."/>
            <person name="Levesque R.C."/>
            <person name="Cusson M."/>
        </authorList>
    </citation>
    <scope>NUCLEOTIDE SEQUENCE [LARGE SCALE GENOMIC DNA]</scope>
    <source>
        <strain evidence="1">Glfc:IPQL:Cfum</strain>
    </source>
</reference>
<sequence length="102" mass="11024">MCDAGVTLTRESICVTCLSQDRKLFPINDSKSHALFLDSGSSHCLCEQGLAGWSVSGQVMDQTFMASEHITHDVELLKPPESRQTSPLAWPAKAGPSFLSVS</sequence>
<name>A0ACC0K4L6_CHOFU</name>
<comment type="caution">
    <text evidence="1">The sequence shown here is derived from an EMBL/GenBank/DDBJ whole genome shotgun (WGS) entry which is preliminary data.</text>
</comment>
<protein>
    <submittedName>
        <fullName evidence="1">Uncharacterized protein</fullName>
    </submittedName>
</protein>
<keyword evidence="2" id="KW-1185">Reference proteome</keyword>
<evidence type="ECO:0000313" key="2">
    <source>
        <dbReference type="Proteomes" id="UP001064048"/>
    </source>
</evidence>
<organism evidence="1 2">
    <name type="scientific">Choristoneura fumiferana</name>
    <name type="common">Spruce budworm moth</name>
    <name type="synonym">Archips fumiferana</name>
    <dbReference type="NCBI Taxonomy" id="7141"/>
    <lineage>
        <taxon>Eukaryota</taxon>
        <taxon>Metazoa</taxon>
        <taxon>Ecdysozoa</taxon>
        <taxon>Arthropoda</taxon>
        <taxon>Hexapoda</taxon>
        <taxon>Insecta</taxon>
        <taxon>Pterygota</taxon>
        <taxon>Neoptera</taxon>
        <taxon>Endopterygota</taxon>
        <taxon>Lepidoptera</taxon>
        <taxon>Glossata</taxon>
        <taxon>Ditrysia</taxon>
        <taxon>Tortricoidea</taxon>
        <taxon>Tortricidae</taxon>
        <taxon>Tortricinae</taxon>
        <taxon>Choristoneura</taxon>
    </lineage>
</organism>
<dbReference type="Proteomes" id="UP001064048">
    <property type="component" value="Chromosome 30"/>
</dbReference>
<proteinExistence type="predicted"/>
<accession>A0ACC0K4L6</accession>
<gene>
    <name evidence="1" type="ORF">MSG28_015879</name>
</gene>